<keyword evidence="2" id="KW-1185">Reference proteome</keyword>
<proteinExistence type="predicted"/>
<reference evidence="1 2" key="1">
    <citation type="journal article" date="2013" name="PLoS ONE">
        <title>Predicting the Proteins of Angomonas deanei, Strigomonas culicis and Their Respective Endosymbionts Reveals New Aspects of the Trypanosomatidae Family.</title>
        <authorList>
            <person name="Motta M.C."/>
            <person name="Martins A.C."/>
            <person name="de Souza S.S."/>
            <person name="Catta-Preta C.M."/>
            <person name="Silva R."/>
            <person name="Klein C.C."/>
            <person name="de Almeida L.G."/>
            <person name="de Lima Cunha O."/>
            <person name="Ciapina L.P."/>
            <person name="Brocchi M."/>
            <person name="Colabardini A.C."/>
            <person name="de Araujo Lima B."/>
            <person name="Machado C.R."/>
            <person name="de Almeida Soares C.M."/>
            <person name="Probst C.M."/>
            <person name="de Menezes C.B."/>
            <person name="Thompson C.E."/>
            <person name="Bartholomeu D.C."/>
            <person name="Gradia D.F."/>
            <person name="Pavoni D.P."/>
            <person name="Grisard E.C."/>
            <person name="Fantinatti-Garboggini F."/>
            <person name="Marchini F.K."/>
            <person name="Rodrigues-Luiz G.F."/>
            <person name="Wagner G."/>
            <person name="Goldman G.H."/>
            <person name="Fietto J.L."/>
            <person name="Elias M.C."/>
            <person name="Goldman M.H."/>
            <person name="Sagot M.F."/>
            <person name="Pereira M."/>
            <person name="Stoco P.H."/>
            <person name="de Mendonca-Neto R.P."/>
            <person name="Teixeira S.M."/>
            <person name="Maciel T.E."/>
            <person name="de Oliveira Mendes T.A."/>
            <person name="Urmenyi T.P."/>
            <person name="de Souza W."/>
            <person name="Schenkman S."/>
            <person name="de Vasconcelos A.T."/>
        </authorList>
    </citation>
    <scope>NUCLEOTIDE SEQUENCE [LARGE SCALE GENOMIC DNA]</scope>
</reference>
<name>S9V949_9TRYP</name>
<organism evidence="1 2">
    <name type="scientific">Strigomonas culicis</name>
    <dbReference type="NCBI Taxonomy" id="28005"/>
    <lineage>
        <taxon>Eukaryota</taxon>
        <taxon>Discoba</taxon>
        <taxon>Euglenozoa</taxon>
        <taxon>Kinetoplastea</taxon>
        <taxon>Metakinetoplastina</taxon>
        <taxon>Trypanosomatida</taxon>
        <taxon>Trypanosomatidae</taxon>
        <taxon>Strigomonadinae</taxon>
        <taxon>Strigomonas</taxon>
    </lineage>
</organism>
<accession>S9V949</accession>
<evidence type="ECO:0000313" key="2">
    <source>
        <dbReference type="Proteomes" id="UP000015354"/>
    </source>
</evidence>
<protein>
    <recommendedName>
        <fullName evidence="3">COX assembly mitochondrial protein</fullName>
    </recommendedName>
</protein>
<dbReference type="OrthoDB" id="275417at2759"/>
<evidence type="ECO:0008006" key="3">
    <source>
        <dbReference type="Google" id="ProtNLM"/>
    </source>
</evidence>
<comment type="caution">
    <text evidence="1">The sequence shown here is derived from an EMBL/GenBank/DDBJ whole genome shotgun (WGS) entry which is preliminary data.</text>
</comment>
<gene>
    <name evidence="1" type="ORF">STCU_09432</name>
</gene>
<evidence type="ECO:0000313" key="1">
    <source>
        <dbReference type="EMBL" id="EPY19485.1"/>
    </source>
</evidence>
<dbReference type="EMBL" id="ATMH01009432">
    <property type="protein sequence ID" value="EPY19485.1"/>
    <property type="molecule type" value="Genomic_DNA"/>
</dbReference>
<dbReference type="AlphaFoldDB" id="S9V949"/>
<dbReference type="Proteomes" id="UP000015354">
    <property type="component" value="Unassembled WGS sequence"/>
</dbReference>
<sequence>MVARTPPNVVRNLQQRIHDGILHRMKEETTRRCFPLLEKYQECANTMPPHRVKECYPHRDAINFCAQEVNREETYQKYRIMYLHGELLKYHEQKLAAKMEAFKAQAPDAIRDWKADYAPKYAEMMEDIGLNPAKK</sequence>